<evidence type="ECO:0000256" key="4">
    <source>
        <dbReference type="ARBA" id="ARBA00022840"/>
    </source>
</evidence>
<evidence type="ECO:0000256" key="3">
    <source>
        <dbReference type="ARBA" id="ARBA00022777"/>
    </source>
</evidence>
<evidence type="ECO:0000259" key="7">
    <source>
        <dbReference type="PROSITE" id="PS50011"/>
    </source>
</evidence>
<sequence length="587" mass="59723">MGTVYLGADAAGRFAAVKVVRSDHLGDDTFRQRFRREVAAAARVRSRFTADLIAAEADAPEPWLATQYVPGPTLTEAVSDRGPLPEAAVRDLVAGVAEALWAIHNTGLVHRDLKPSNVLLGPDGPCVIDLGVVRTSEATTLTTTGLQIGTPMFMAPEQARGDVVTPAADIWALGGLAYFAATGDRLFGAGQPSAVLYRVVHTEPDLSGCPAGLRPLIAACLAKDPAARPSAAAILAAVRPGTRPAVSSGPTASGSGAAPTDPPFVAGDPELTGAATHLAATGFRTPVNPNPVSPAPAAPPTGPRRRRLVIAGAIAAGVVLLGAGVATALVMQQQAKPLTEGAPSVVVSVPATETSAPATAVAVEPTSSAEPSAEPVPSTPVVETEPATPAPVGPSLFTAGGVTLAGNAVVGQTLTVAADGFWSPAPDPALTTCAWYKGSNRLQTDGTCSYIVAPGDVGHMIGATLVAAHPGYESTEVPSPKSATVVRAVFAVDGLTVSGKATVGSTVTCNVPGLEKYPAAQRTFQWLRGEWKDGVATKVVFGTNSPTAKLPAETADHSVWCRIKLSQGGYDDLDMMSSKFGFVSAAS</sequence>
<feature type="compositionally biased region" description="Low complexity" evidence="5">
    <location>
        <begin position="364"/>
        <end position="387"/>
    </location>
</feature>
<dbReference type="Gene3D" id="1.10.510.10">
    <property type="entry name" value="Transferase(Phosphotransferase) domain 1"/>
    <property type="match status" value="1"/>
</dbReference>
<dbReference type="GO" id="GO:0005524">
    <property type="term" value="F:ATP binding"/>
    <property type="evidence" value="ECO:0007669"/>
    <property type="project" value="UniProtKB-KW"/>
</dbReference>
<dbReference type="InterPro" id="IPR000719">
    <property type="entry name" value="Prot_kinase_dom"/>
</dbReference>
<gene>
    <name evidence="8" type="ORF">L1785_05320</name>
</gene>
<keyword evidence="6" id="KW-0812">Transmembrane</keyword>
<keyword evidence="4" id="KW-0067">ATP-binding</keyword>
<feature type="region of interest" description="Disordered" evidence="5">
    <location>
        <begin position="242"/>
        <end position="266"/>
    </location>
</feature>
<dbReference type="PROSITE" id="PS00108">
    <property type="entry name" value="PROTEIN_KINASE_ST"/>
    <property type="match status" value="1"/>
</dbReference>
<keyword evidence="6" id="KW-0472">Membrane</keyword>
<dbReference type="GO" id="GO:0004674">
    <property type="term" value="F:protein serine/threonine kinase activity"/>
    <property type="evidence" value="ECO:0007669"/>
    <property type="project" value="TreeGrafter"/>
</dbReference>
<evidence type="ECO:0000256" key="2">
    <source>
        <dbReference type="ARBA" id="ARBA00022741"/>
    </source>
</evidence>
<name>A0AA41QBH2_9MICO</name>
<reference evidence="8" key="1">
    <citation type="submission" date="2022-01" db="EMBL/GenBank/DDBJ databases">
        <title>Antribacter sp. nov., isolated from Guizhou of China.</title>
        <authorList>
            <person name="Chengliang C."/>
            <person name="Ya Z."/>
        </authorList>
    </citation>
    <scope>NUCLEOTIDE SEQUENCE</scope>
    <source>
        <strain evidence="8">KLBMP 9083</strain>
    </source>
</reference>
<dbReference type="SUPFAM" id="SSF56112">
    <property type="entry name" value="Protein kinase-like (PK-like)"/>
    <property type="match status" value="1"/>
</dbReference>
<dbReference type="SMART" id="SM00220">
    <property type="entry name" value="S_TKc"/>
    <property type="match status" value="1"/>
</dbReference>
<evidence type="ECO:0000313" key="8">
    <source>
        <dbReference type="EMBL" id="MCF4120393.1"/>
    </source>
</evidence>
<keyword evidence="6" id="KW-1133">Transmembrane helix</keyword>
<proteinExistence type="predicted"/>
<organism evidence="8 9">
    <name type="scientific">Antribacter soli</name>
    <dbReference type="NCBI Taxonomy" id="2910976"/>
    <lineage>
        <taxon>Bacteria</taxon>
        <taxon>Bacillati</taxon>
        <taxon>Actinomycetota</taxon>
        <taxon>Actinomycetes</taxon>
        <taxon>Micrococcales</taxon>
        <taxon>Promicromonosporaceae</taxon>
        <taxon>Antribacter</taxon>
    </lineage>
</organism>
<feature type="transmembrane region" description="Helical" evidence="6">
    <location>
        <begin position="308"/>
        <end position="331"/>
    </location>
</feature>
<dbReference type="AlphaFoldDB" id="A0AA41QBH2"/>
<evidence type="ECO:0000313" key="9">
    <source>
        <dbReference type="Proteomes" id="UP001165405"/>
    </source>
</evidence>
<feature type="compositionally biased region" description="Pro residues" evidence="5">
    <location>
        <begin position="288"/>
        <end position="302"/>
    </location>
</feature>
<feature type="region of interest" description="Disordered" evidence="5">
    <location>
        <begin position="283"/>
        <end position="303"/>
    </location>
</feature>
<protein>
    <submittedName>
        <fullName evidence="8">Protein kinase</fullName>
    </submittedName>
</protein>
<dbReference type="Pfam" id="PF00069">
    <property type="entry name" value="Pkinase"/>
    <property type="match status" value="1"/>
</dbReference>
<keyword evidence="2" id="KW-0547">Nucleotide-binding</keyword>
<evidence type="ECO:0000256" key="5">
    <source>
        <dbReference type="SAM" id="MobiDB-lite"/>
    </source>
</evidence>
<dbReference type="EMBL" id="JAKGSG010000020">
    <property type="protein sequence ID" value="MCF4120393.1"/>
    <property type="molecule type" value="Genomic_DNA"/>
</dbReference>
<evidence type="ECO:0000256" key="6">
    <source>
        <dbReference type="SAM" id="Phobius"/>
    </source>
</evidence>
<comment type="caution">
    <text evidence="8">The sequence shown here is derived from an EMBL/GenBank/DDBJ whole genome shotgun (WGS) entry which is preliminary data.</text>
</comment>
<feature type="domain" description="Protein kinase" evidence="7">
    <location>
        <begin position="1"/>
        <end position="246"/>
    </location>
</feature>
<evidence type="ECO:0000256" key="1">
    <source>
        <dbReference type="ARBA" id="ARBA00022679"/>
    </source>
</evidence>
<accession>A0AA41QBH2</accession>
<dbReference type="Proteomes" id="UP001165405">
    <property type="component" value="Unassembled WGS sequence"/>
</dbReference>
<dbReference type="InterPro" id="IPR008271">
    <property type="entry name" value="Ser/Thr_kinase_AS"/>
</dbReference>
<dbReference type="InterPro" id="IPR011009">
    <property type="entry name" value="Kinase-like_dom_sf"/>
</dbReference>
<dbReference type="CDD" id="cd14014">
    <property type="entry name" value="STKc_PknB_like"/>
    <property type="match status" value="1"/>
</dbReference>
<dbReference type="PROSITE" id="PS50011">
    <property type="entry name" value="PROTEIN_KINASE_DOM"/>
    <property type="match status" value="1"/>
</dbReference>
<dbReference type="Gene3D" id="3.30.200.20">
    <property type="entry name" value="Phosphorylase Kinase, domain 1"/>
    <property type="match status" value="1"/>
</dbReference>
<keyword evidence="1" id="KW-0808">Transferase</keyword>
<feature type="compositionally biased region" description="Low complexity" evidence="5">
    <location>
        <begin position="244"/>
        <end position="259"/>
    </location>
</feature>
<dbReference type="PANTHER" id="PTHR43289">
    <property type="entry name" value="MITOGEN-ACTIVATED PROTEIN KINASE KINASE KINASE 20-RELATED"/>
    <property type="match status" value="1"/>
</dbReference>
<feature type="region of interest" description="Disordered" evidence="5">
    <location>
        <begin position="364"/>
        <end position="388"/>
    </location>
</feature>
<dbReference type="PANTHER" id="PTHR43289:SF34">
    <property type="entry name" value="SERINE_THREONINE-PROTEIN KINASE YBDM-RELATED"/>
    <property type="match status" value="1"/>
</dbReference>
<keyword evidence="3 8" id="KW-0418">Kinase</keyword>
<dbReference type="Gene3D" id="2.60.40.2700">
    <property type="match status" value="1"/>
</dbReference>
<keyword evidence="9" id="KW-1185">Reference proteome</keyword>